<sequence length="273" mass="31091">MIEVGIHTGERDIEKLINYCQKLDINAVCMHCQAIDGYQENGVPDKDHLMTVQDLMMRAGKKVEVMIPTPLQIDVLSKTDEWESKVDEVCGTFEVLGSCEVKAMLLYNFMKAAEASEREEQWQLVINIYRRFTEQAEKSGVKIATHGHCLPEYLIWNFDSISRLLQAADSPFNGWTYDPGILLLAQDDPYETVEKVKGRIPFAHARDVLGDWRMWDEVFLGRGNVDFPKVLQLLQDADFDGLICPEHLGLDGQGRENREAMAVKLLKEQLGTK</sequence>
<evidence type="ECO:0000259" key="1">
    <source>
        <dbReference type="Pfam" id="PF01261"/>
    </source>
</evidence>
<dbReference type="Proteomes" id="UP000247465">
    <property type="component" value="Chromosome"/>
</dbReference>
<dbReference type="SUPFAM" id="SSF51658">
    <property type="entry name" value="Xylose isomerase-like"/>
    <property type="match status" value="1"/>
</dbReference>
<protein>
    <submittedName>
        <fullName evidence="2">Mannonate dehydratase</fullName>
        <ecNumber evidence="2">4.2.1.8</ecNumber>
    </submittedName>
</protein>
<dbReference type="KEGG" id="mtar:DF168_01673"/>
<evidence type="ECO:0000313" key="2">
    <source>
        <dbReference type="EMBL" id="AWT60459.1"/>
    </source>
</evidence>
<dbReference type="EMBL" id="CP029803">
    <property type="protein sequence ID" value="AWT60459.1"/>
    <property type="molecule type" value="Genomic_DNA"/>
</dbReference>
<dbReference type="Gene3D" id="3.20.20.150">
    <property type="entry name" value="Divalent-metal-dependent TIM barrel enzymes"/>
    <property type="match status" value="2"/>
</dbReference>
<dbReference type="InterPro" id="IPR050312">
    <property type="entry name" value="IolE/XylAMocC-like"/>
</dbReference>
<feature type="domain" description="Xylose isomerase-like TIM barrel" evidence="1">
    <location>
        <begin position="73"/>
        <end position="251"/>
    </location>
</feature>
<gene>
    <name evidence="2" type="primary">uxuA_14</name>
    <name evidence="2" type="ORF">DF168_01673</name>
</gene>
<reference evidence="2 3" key="1">
    <citation type="submission" date="2018-06" db="EMBL/GenBank/DDBJ databases">
        <title>Draft Genome Sequence of a Novel Marine Bacterium Related to the Verrucomicrobia.</title>
        <authorList>
            <person name="Vosseberg J."/>
            <person name="Martijn J."/>
            <person name="Ettema T.J.G."/>
        </authorList>
    </citation>
    <scope>NUCLEOTIDE SEQUENCE [LARGE SCALE GENOMIC DNA]</scope>
    <source>
        <strain evidence="2">TARA_B100001123</strain>
    </source>
</reference>
<dbReference type="AlphaFoldDB" id="A0A2Z4ADT3"/>
<dbReference type="PANTHER" id="PTHR12110">
    <property type="entry name" value="HYDROXYPYRUVATE ISOMERASE"/>
    <property type="match status" value="1"/>
</dbReference>
<dbReference type="GO" id="GO:0008927">
    <property type="term" value="F:mannonate dehydratase activity"/>
    <property type="evidence" value="ECO:0007669"/>
    <property type="project" value="UniProtKB-EC"/>
</dbReference>
<dbReference type="EC" id="4.2.1.8" evidence="2"/>
<organism evidence="2 3">
    <name type="scientific">Candidatus Moanibacter tarae</name>
    <dbReference type="NCBI Taxonomy" id="2200854"/>
    <lineage>
        <taxon>Bacteria</taxon>
        <taxon>Pseudomonadati</taxon>
        <taxon>Verrucomicrobiota</taxon>
        <taxon>Opitutia</taxon>
        <taxon>Puniceicoccales</taxon>
        <taxon>Puniceicoccales incertae sedis</taxon>
        <taxon>Candidatus Moanibacter</taxon>
    </lineage>
</organism>
<name>A0A2Z4ADT3_9BACT</name>
<proteinExistence type="predicted"/>
<accession>A0A2Z4ADT3</accession>
<evidence type="ECO:0000313" key="3">
    <source>
        <dbReference type="Proteomes" id="UP000247465"/>
    </source>
</evidence>
<keyword evidence="2" id="KW-0456">Lyase</keyword>
<dbReference type="InterPro" id="IPR013022">
    <property type="entry name" value="Xyl_isomerase-like_TIM-brl"/>
</dbReference>
<dbReference type="Pfam" id="PF01261">
    <property type="entry name" value="AP_endonuc_2"/>
    <property type="match status" value="1"/>
</dbReference>
<dbReference type="InterPro" id="IPR036237">
    <property type="entry name" value="Xyl_isomerase-like_sf"/>
</dbReference>